<feature type="chain" id="PRO_5020564148" evidence="1">
    <location>
        <begin position="30"/>
        <end position="208"/>
    </location>
</feature>
<evidence type="ECO:0000313" key="2">
    <source>
        <dbReference type="EMBL" id="QCI62889.1"/>
    </source>
</evidence>
<dbReference type="OrthoDB" id="9809949at2"/>
<evidence type="ECO:0000256" key="1">
    <source>
        <dbReference type="SAM" id="SignalP"/>
    </source>
</evidence>
<keyword evidence="1" id="KW-0732">Signal</keyword>
<proteinExistence type="predicted"/>
<dbReference type="RefSeq" id="WP_136958352.1">
    <property type="nucleotide sequence ID" value="NZ_CP039690.1"/>
</dbReference>
<evidence type="ECO:0000313" key="3">
    <source>
        <dbReference type="Proteomes" id="UP000298781"/>
    </source>
</evidence>
<gene>
    <name evidence="2" type="ORF">E8M01_00685</name>
</gene>
<sequence>MGFGALRPAMRAAATGAAALLLLASCAYAPVAIEGLAPVEIGSDRSDNPWMFVPVGIWLTRDTVEPRAVGMCETAACPSKVAVAVFEARGAEARSLTRSLRNPSEVARIVVSGNQTRRRLVAEANRSVPAEIAARRMPKRVDARAQRLRHRGFSGFTLTIRRTEGTERVAHAAVLARARRDRLRVVVVVGERPGAVEATVKAAAEANL</sequence>
<dbReference type="EMBL" id="CP039690">
    <property type="protein sequence ID" value="QCI62889.1"/>
    <property type="molecule type" value="Genomic_DNA"/>
</dbReference>
<dbReference type="PROSITE" id="PS51257">
    <property type="entry name" value="PROKAR_LIPOPROTEIN"/>
    <property type="match status" value="1"/>
</dbReference>
<name>A0A4D7API5_9HYPH</name>
<dbReference type="Proteomes" id="UP000298781">
    <property type="component" value="Chromosome"/>
</dbReference>
<dbReference type="AlphaFoldDB" id="A0A4D7API5"/>
<organism evidence="2 3">
    <name type="scientific">Phreatobacter stygius</name>
    <dbReference type="NCBI Taxonomy" id="1940610"/>
    <lineage>
        <taxon>Bacteria</taxon>
        <taxon>Pseudomonadati</taxon>
        <taxon>Pseudomonadota</taxon>
        <taxon>Alphaproteobacteria</taxon>
        <taxon>Hyphomicrobiales</taxon>
        <taxon>Phreatobacteraceae</taxon>
        <taxon>Phreatobacter</taxon>
    </lineage>
</organism>
<reference evidence="2 3" key="1">
    <citation type="submission" date="2019-04" db="EMBL/GenBank/DDBJ databases">
        <title>Phreatobacter aquaticus sp. nov.</title>
        <authorList>
            <person name="Choi A."/>
        </authorList>
    </citation>
    <scope>NUCLEOTIDE SEQUENCE [LARGE SCALE GENOMIC DNA]</scope>
    <source>
        <strain evidence="2 3">KCTC 52518</strain>
    </source>
</reference>
<keyword evidence="3" id="KW-1185">Reference proteome</keyword>
<accession>A0A4D7API5</accession>
<dbReference type="KEGG" id="pstg:E8M01_00685"/>
<feature type="signal peptide" evidence="1">
    <location>
        <begin position="1"/>
        <end position="29"/>
    </location>
</feature>
<protein>
    <submittedName>
        <fullName evidence="2">Uncharacterized protein</fullName>
    </submittedName>
</protein>